<dbReference type="SUPFAM" id="SSF51197">
    <property type="entry name" value="Clavaminate synthase-like"/>
    <property type="match status" value="1"/>
</dbReference>
<dbReference type="InParanoid" id="F2TYN2"/>
<organism evidence="3">
    <name type="scientific">Salpingoeca rosetta (strain ATCC 50818 / BSB-021)</name>
    <dbReference type="NCBI Taxonomy" id="946362"/>
    <lineage>
        <taxon>Eukaryota</taxon>
        <taxon>Choanoflagellata</taxon>
        <taxon>Craspedida</taxon>
        <taxon>Salpingoecidae</taxon>
        <taxon>Salpingoeca</taxon>
    </lineage>
</organism>
<dbReference type="Gene3D" id="2.60.120.620">
    <property type="entry name" value="q2cbj1_9rhob like domain"/>
    <property type="match status" value="1"/>
</dbReference>
<proteinExistence type="predicted"/>
<dbReference type="Pfam" id="PF13759">
    <property type="entry name" value="2OG-FeII_Oxy_5"/>
    <property type="match status" value="1"/>
</dbReference>
<dbReference type="AlphaFoldDB" id="F2TYN2"/>
<dbReference type="InterPro" id="IPR012668">
    <property type="entry name" value="CHP02466"/>
</dbReference>
<keyword evidence="3" id="KW-1185">Reference proteome</keyword>
<dbReference type="OMA" id="ACTEPRI"/>
<gene>
    <name evidence="2" type="ORF">PTSG_01685</name>
</gene>
<evidence type="ECO:0000313" key="3">
    <source>
        <dbReference type="Proteomes" id="UP000007799"/>
    </source>
</evidence>
<evidence type="ECO:0008006" key="4">
    <source>
        <dbReference type="Google" id="ProtNLM"/>
    </source>
</evidence>
<dbReference type="eggNOG" id="ENOG502S8VG">
    <property type="taxonomic scope" value="Eukaryota"/>
</dbReference>
<dbReference type="RefSeq" id="XP_004997663.1">
    <property type="nucleotide sequence ID" value="XM_004997606.1"/>
</dbReference>
<reference evidence="2" key="1">
    <citation type="submission" date="2009-08" db="EMBL/GenBank/DDBJ databases">
        <title>Annotation of Salpingoeca rosetta.</title>
        <authorList>
            <consortium name="The Broad Institute Genome Sequencing Platform"/>
            <person name="Russ C."/>
            <person name="Cuomo C."/>
            <person name="Burger G."/>
            <person name="Gray M.W."/>
            <person name="Holland P.W.H."/>
            <person name="King N."/>
            <person name="Lang F.B.F."/>
            <person name="Roger A.J."/>
            <person name="Ruiz-Trillo I."/>
            <person name="Young S.K."/>
            <person name="Zeng Q."/>
            <person name="Gargeya S."/>
            <person name="Alvarado L."/>
            <person name="Berlin A."/>
            <person name="Chapman S.B."/>
            <person name="Chen Z."/>
            <person name="Freedman E."/>
            <person name="Gellesch M."/>
            <person name="Goldberg J."/>
            <person name="Griggs A."/>
            <person name="Gujja S."/>
            <person name="Heilman E."/>
            <person name="Heiman D."/>
            <person name="Howarth C."/>
            <person name="Mehta T."/>
            <person name="Neiman D."/>
            <person name="Pearson M."/>
            <person name="Roberts A."/>
            <person name="Saif S."/>
            <person name="Shea T."/>
            <person name="Shenoy N."/>
            <person name="Sisk P."/>
            <person name="Stolte C."/>
            <person name="Sykes S."/>
            <person name="White J."/>
            <person name="Yandava C."/>
            <person name="Haas B."/>
            <person name="Nusbaum C."/>
            <person name="Birren B."/>
        </authorList>
    </citation>
    <scope>NUCLEOTIDE SEQUENCE [LARGE SCALE GENOMIC DNA]</scope>
    <source>
        <strain evidence="2">ATCC 50818</strain>
    </source>
</reference>
<keyword evidence="1" id="KW-0732">Signal</keyword>
<feature type="signal peptide" evidence="1">
    <location>
        <begin position="1"/>
        <end position="34"/>
    </location>
</feature>
<protein>
    <recommendedName>
        <fullName evidence="4">Fe2OG dioxygenase domain-containing protein</fullName>
    </recommendedName>
</protein>
<dbReference type="EMBL" id="GL832957">
    <property type="protein sequence ID" value="EGD78706.1"/>
    <property type="molecule type" value="Genomic_DNA"/>
</dbReference>
<feature type="chain" id="PRO_5003287095" description="Fe2OG dioxygenase domain-containing protein" evidence="1">
    <location>
        <begin position="35"/>
        <end position="314"/>
    </location>
</feature>
<sequence length="314" mass="34546">MMSRVANSSSSVGVVAVLLVVVLVVVVAVGGSHAVEKARDGDKERRSSGAGVQAFAPPAKTDVFADEQGQDAVASQQSGSAAADARLPKYGLMRMEWQTPIYHVEARSFDRALSDDKLRTLRQVVLANFNSFVEAHGDELVNNSWEHNGVNDAFFTWQREGGWERRFKDHPIIQRLQRLFHLVTDTYLHAIGVSQETVEQRDRELQAWATVHRGCMGHPQHTHPNNMVSGVFYVAVPEDAGPIVFSDPRGPYPGLDGTIVVQPKAGDLILFPSWLPHQVMPTACTEPRISIAFNMPGDWADTASVAAHFPLTFN</sequence>
<name>F2TYN2_SALR5</name>
<evidence type="ECO:0000256" key="1">
    <source>
        <dbReference type="SAM" id="SignalP"/>
    </source>
</evidence>
<dbReference type="GeneID" id="16078260"/>
<accession>F2TYN2</accession>
<evidence type="ECO:0000313" key="2">
    <source>
        <dbReference type="EMBL" id="EGD78706.1"/>
    </source>
</evidence>
<dbReference type="OrthoDB" id="193301at2759"/>
<dbReference type="KEGG" id="sre:PTSG_01685"/>
<dbReference type="Proteomes" id="UP000007799">
    <property type="component" value="Unassembled WGS sequence"/>
</dbReference>